<name>A0ABD3FA48_9STRA</name>
<evidence type="ECO:0000313" key="2">
    <source>
        <dbReference type="Proteomes" id="UP001632037"/>
    </source>
</evidence>
<comment type="caution">
    <text evidence="1">The sequence shown here is derived from an EMBL/GenBank/DDBJ whole genome shotgun (WGS) entry which is preliminary data.</text>
</comment>
<dbReference type="EMBL" id="JBIMZQ010000026">
    <property type="protein sequence ID" value="KAL3663722.1"/>
    <property type="molecule type" value="Genomic_DNA"/>
</dbReference>
<sequence length="79" mass="9416">MSTGAKAEDEGYDKELEERLYPLDEVERKRRMKKNAERLQQMTLDEMSTLLNIPMTSLDENRESSPGELLTPEYWLDWY</sequence>
<protein>
    <submittedName>
        <fullName evidence="1">Uncharacterized protein</fullName>
    </submittedName>
</protein>
<dbReference type="AlphaFoldDB" id="A0ABD3FA48"/>
<proteinExistence type="predicted"/>
<organism evidence="1 2">
    <name type="scientific">Phytophthora oleae</name>
    <dbReference type="NCBI Taxonomy" id="2107226"/>
    <lineage>
        <taxon>Eukaryota</taxon>
        <taxon>Sar</taxon>
        <taxon>Stramenopiles</taxon>
        <taxon>Oomycota</taxon>
        <taxon>Peronosporomycetes</taxon>
        <taxon>Peronosporales</taxon>
        <taxon>Peronosporaceae</taxon>
        <taxon>Phytophthora</taxon>
    </lineage>
</organism>
<keyword evidence="2" id="KW-1185">Reference proteome</keyword>
<reference evidence="1 2" key="1">
    <citation type="submission" date="2024-09" db="EMBL/GenBank/DDBJ databases">
        <title>Genome sequencing and assembly of Phytophthora oleae, isolate VK10A, causative agent of rot of olive drupes.</title>
        <authorList>
            <person name="Conti Taguali S."/>
            <person name="Riolo M."/>
            <person name="La Spada F."/>
            <person name="Cacciola S.O."/>
            <person name="Dionisio G."/>
        </authorList>
    </citation>
    <scope>NUCLEOTIDE SEQUENCE [LARGE SCALE GENOMIC DNA]</scope>
    <source>
        <strain evidence="1 2">VK10A</strain>
    </source>
</reference>
<accession>A0ABD3FA48</accession>
<gene>
    <name evidence="1" type="ORF">V7S43_011137</name>
</gene>
<dbReference type="Proteomes" id="UP001632037">
    <property type="component" value="Unassembled WGS sequence"/>
</dbReference>
<evidence type="ECO:0000313" key="1">
    <source>
        <dbReference type="EMBL" id="KAL3663722.1"/>
    </source>
</evidence>